<comment type="similarity">
    <text evidence="3">Belongs to the DNA polymerase type-Y family.</text>
</comment>
<name>X1QKM9_9ZZZZ</name>
<dbReference type="PANTHER" id="PTHR11076">
    <property type="entry name" value="DNA REPAIR POLYMERASE UMUC / TRANSFERASE FAMILY MEMBER"/>
    <property type="match status" value="1"/>
</dbReference>
<keyword evidence="8" id="KW-0548">Nucleotidyltransferase</keyword>
<comment type="subcellular location">
    <subcellularLocation>
        <location evidence="2">Cytoplasm</location>
    </subcellularLocation>
</comment>
<keyword evidence="11" id="KW-0227">DNA damage</keyword>
<proteinExistence type="inferred from homology"/>
<evidence type="ECO:0000256" key="6">
    <source>
        <dbReference type="ARBA" id="ARBA00022490"/>
    </source>
</evidence>
<dbReference type="CDD" id="cd03586">
    <property type="entry name" value="PolY_Pol_IV_kappa"/>
    <property type="match status" value="1"/>
</dbReference>
<dbReference type="InterPro" id="IPR001126">
    <property type="entry name" value="UmuC"/>
</dbReference>
<dbReference type="InterPro" id="IPR043502">
    <property type="entry name" value="DNA/RNA_pol_sf"/>
</dbReference>
<evidence type="ECO:0000256" key="13">
    <source>
        <dbReference type="ARBA" id="ARBA00022932"/>
    </source>
</evidence>
<keyword evidence="9" id="KW-0235">DNA replication</keyword>
<keyword evidence="12" id="KW-0460">Magnesium</keyword>
<comment type="caution">
    <text evidence="18">The sequence shown here is derived from an EMBL/GenBank/DDBJ whole genome shotgun (WGS) entry which is preliminary data.</text>
</comment>
<dbReference type="EMBL" id="BARV01026692">
    <property type="protein sequence ID" value="GAI43829.1"/>
    <property type="molecule type" value="Genomic_DNA"/>
</dbReference>
<dbReference type="EC" id="2.7.7.7" evidence="4"/>
<dbReference type="GO" id="GO:0005829">
    <property type="term" value="C:cytosol"/>
    <property type="evidence" value="ECO:0007669"/>
    <property type="project" value="TreeGrafter"/>
</dbReference>
<keyword evidence="5" id="KW-0515">Mutator protein</keyword>
<dbReference type="SUPFAM" id="SSF100879">
    <property type="entry name" value="Lesion bypass DNA polymerase (Y-family), little finger domain"/>
    <property type="match status" value="1"/>
</dbReference>
<dbReference type="GO" id="GO:0009432">
    <property type="term" value="P:SOS response"/>
    <property type="evidence" value="ECO:0007669"/>
    <property type="project" value="TreeGrafter"/>
</dbReference>
<evidence type="ECO:0000256" key="2">
    <source>
        <dbReference type="ARBA" id="ARBA00004496"/>
    </source>
</evidence>
<dbReference type="AlphaFoldDB" id="X1QKM9"/>
<dbReference type="InterPro" id="IPR050116">
    <property type="entry name" value="DNA_polymerase-Y"/>
</dbReference>
<keyword evidence="10" id="KW-0479">Metal-binding</keyword>
<keyword evidence="7" id="KW-0808">Transferase</keyword>
<comment type="catalytic activity">
    <reaction evidence="16">
        <text>DNA(n) + a 2'-deoxyribonucleoside 5'-triphosphate = DNA(n+1) + diphosphate</text>
        <dbReference type="Rhea" id="RHEA:22508"/>
        <dbReference type="Rhea" id="RHEA-COMP:17339"/>
        <dbReference type="Rhea" id="RHEA-COMP:17340"/>
        <dbReference type="ChEBI" id="CHEBI:33019"/>
        <dbReference type="ChEBI" id="CHEBI:61560"/>
        <dbReference type="ChEBI" id="CHEBI:173112"/>
        <dbReference type="EC" id="2.7.7.7"/>
    </reaction>
</comment>
<dbReference type="GO" id="GO:0003887">
    <property type="term" value="F:DNA-directed DNA polymerase activity"/>
    <property type="evidence" value="ECO:0007669"/>
    <property type="project" value="UniProtKB-KW"/>
</dbReference>
<evidence type="ECO:0000256" key="10">
    <source>
        <dbReference type="ARBA" id="ARBA00022723"/>
    </source>
</evidence>
<evidence type="ECO:0000256" key="8">
    <source>
        <dbReference type="ARBA" id="ARBA00022695"/>
    </source>
</evidence>
<keyword evidence="14" id="KW-0238">DNA-binding</keyword>
<dbReference type="SUPFAM" id="SSF56672">
    <property type="entry name" value="DNA/RNA polymerases"/>
    <property type="match status" value="1"/>
</dbReference>
<dbReference type="Pfam" id="PF11799">
    <property type="entry name" value="IMS_C"/>
    <property type="match status" value="1"/>
</dbReference>
<evidence type="ECO:0000256" key="12">
    <source>
        <dbReference type="ARBA" id="ARBA00022842"/>
    </source>
</evidence>
<dbReference type="InterPro" id="IPR043128">
    <property type="entry name" value="Rev_trsase/Diguanyl_cyclase"/>
</dbReference>
<dbReference type="GO" id="GO:0046872">
    <property type="term" value="F:metal ion binding"/>
    <property type="evidence" value="ECO:0007669"/>
    <property type="project" value="UniProtKB-KW"/>
</dbReference>
<dbReference type="GO" id="GO:0042276">
    <property type="term" value="P:error-prone translesion synthesis"/>
    <property type="evidence" value="ECO:0007669"/>
    <property type="project" value="TreeGrafter"/>
</dbReference>
<gene>
    <name evidence="18" type="ORF">S06H3_43091</name>
</gene>
<dbReference type="InterPro" id="IPR036775">
    <property type="entry name" value="DNA_pol_Y-fam_lit_finger_sf"/>
</dbReference>
<accession>X1QKM9</accession>
<dbReference type="InterPro" id="IPR022880">
    <property type="entry name" value="DNApol_IV"/>
</dbReference>
<sequence length="262" mass="29469">ARKYGVGSAMPMAKARKLCQDGIYLSPRFSRYQEISAQVREILYAYTPLVETISLDEAFLDLTGSERVFGPAEEIVVEIKRRVRDRTKLTCSVGLASNRFLAKLASELNKPDGLVVIEPQQVQGLLDPLPVGMIWGVGKVTERRLRGRGFLRIRDLREAPLELLVGEFGATGRTLYRLARGEDDTPVQPSREAKSVSREVTFPQDIREMAKIENLLRRLAREVAAQLRQEKLQGKTVRIKVRFPDFQTITRQVSVGVGTDST</sequence>
<evidence type="ECO:0000256" key="16">
    <source>
        <dbReference type="ARBA" id="ARBA00049244"/>
    </source>
</evidence>
<dbReference type="Gene3D" id="1.10.150.20">
    <property type="entry name" value="5' to 3' exonuclease, C-terminal subdomain"/>
    <property type="match status" value="1"/>
</dbReference>
<dbReference type="Gene3D" id="3.30.70.270">
    <property type="match status" value="1"/>
</dbReference>
<evidence type="ECO:0000256" key="4">
    <source>
        <dbReference type="ARBA" id="ARBA00012417"/>
    </source>
</evidence>
<evidence type="ECO:0000313" key="18">
    <source>
        <dbReference type="EMBL" id="GAI43829.1"/>
    </source>
</evidence>
<protein>
    <recommendedName>
        <fullName evidence="4">DNA-directed DNA polymerase</fullName>
        <ecNumber evidence="4">2.7.7.7</ecNumber>
    </recommendedName>
</protein>
<dbReference type="PANTHER" id="PTHR11076:SF33">
    <property type="entry name" value="DNA POLYMERASE KAPPA"/>
    <property type="match status" value="1"/>
</dbReference>
<dbReference type="PROSITE" id="PS50173">
    <property type="entry name" value="UMUC"/>
    <property type="match status" value="1"/>
</dbReference>
<evidence type="ECO:0000256" key="15">
    <source>
        <dbReference type="ARBA" id="ARBA00023204"/>
    </source>
</evidence>
<evidence type="ECO:0000256" key="1">
    <source>
        <dbReference type="ARBA" id="ARBA00001946"/>
    </source>
</evidence>
<dbReference type="GO" id="GO:0006260">
    <property type="term" value="P:DNA replication"/>
    <property type="evidence" value="ECO:0007669"/>
    <property type="project" value="UniProtKB-KW"/>
</dbReference>
<reference evidence="18" key="1">
    <citation type="journal article" date="2014" name="Front. Microbiol.">
        <title>High frequency of phylogenetically diverse reductive dehalogenase-homologous genes in deep subseafloor sedimentary metagenomes.</title>
        <authorList>
            <person name="Kawai M."/>
            <person name="Futagami T."/>
            <person name="Toyoda A."/>
            <person name="Takaki Y."/>
            <person name="Nishi S."/>
            <person name="Hori S."/>
            <person name="Arai W."/>
            <person name="Tsubouchi T."/>
            <person name="Morono Y."/>
            <person name="Uchiyama I."/>
            <person name="Ito T."/>
            <person name="Fujiyama A."/>
            <person name="Inagaki F."/>
            <person name="Takami H."/>
        </authorList>
    </citation>
    <scope>NUCLEOTIDE SEQUENCE</scope>
    <source>
        <strain evidence="18">Expedition CK06-06</strain>
    </source>
</reference>
<evidence type="ECO:0000256" key="7">
    <source>
        <dbReference type="ARBA" id="ARBA00022679"/>
    </source>
</evidence>
<dbReference type="Gene3D" id="3.40.1170.60">
    <property type="match status" value="1"/>
</dbReference>
<dbReference type="GO" id="GO:0006281">
    <property type="term" value="P:DNA repair"/>
    <property type="evidence" value="ECO:0007669"/>
    <property type="project" value="UniProtKB-KW"/>
</dbReference>
<evidence type="ECO:0000256" key="11">
    <source>
        <dbReference type="ARBA" id="ARBA00022763"/>
    </source>
</evidence>
<dbReference type="Gene3D" id="3.30.1490.100">
    <property type="entry name" value="DNA polymerase, Y-family, little finger domain"/>
    <property type="match status" value="1"/>
</dbReference>
<evidence type="ECO:0000256" key="9">
    <source>
        <dbReference type="ARBA" id="ARBA00022705"/>
    </source>
</evidence>
<keyword evidence="15" id="KW-0234">DNA repair</keyword>
<evidence type="ECO:0000259" key="17">
    <source>
        <dbReference type="PROSITE" id="PS50173"/>
    </source>
</evidence>
<comment type="cofactor">
    <cofactor evidence="1">
        <name>Mg(2+)</name>
        <dbReference type="ChEBI" id="CHEBI:18420"/>
    </cofactor>
</comment>
<dbReference type="InterPro" id="IPR053848">
    <property type="entry name" value="IMS_HHH_1"/>
</dbReference>
<keyword evidence="6" id="KW-0963">Cytoplasm</keyword>
<organism evidence="18">
    <name type="scientific">marine sediment metagenome</name>
    <dbReference type="NCBI Taxonomy" id="412755"/>
    <lineage>
        <taxon>unclassified sequences</taxon>
        <taxon>metagenomes</taxon>
        <taxon>ecological metagenomes</taxon>
    </lineage>
</organism>
<dbReference type="InterPro" id="IPR017961">
    <property type="entry name" value="DNA_pol_Y-fam_little_finger"/>
</dbReference>
<feature type="non-terminal residue" evidence="18">
    <location>
        <position position="1"/>
    </location>
</feature>
<dbReference type="Pfam" id="PF00817">
    <property type="entry name" value="IMS"/>
    <property type="match status" value="1"/>
</dbReference>
<dbReference type="Pfam" id="PF21999">
    <property type="entry name" value="IMS_HHH_1"/>
    <property type="match status" value="1"/>
</dbReference>
<evidence type="ECO:0000256" key="3">
    <source>
        <dbReference type="ARBA" id="ARBA00010945"/>
    </source>
</evidence>
<evidence type="ECO:0000256" key="14">
    <source>
        <dbReference type="ARBA" id="ARBA00023125"/>
    </source>
</evidence>
<dbReference type="NCBIfam" id="NF002677">
    <property type="entry name" value="PRK02406.1"/>
    <property type="match status" value="1"/>
</dbReference>
<feature type="domain" description="UmuC" evidence="17">
    <location>
        <begin position="1"/>
        <end position="138"/>
    </location>
</feature>
<keyword evidence="13" id="KW-0239">DNA-directed DNA polymerase</keyword>
<dbReference type="GO" id="GO:0003684">
    <property type="term" value="F:damaged DNA binding"/>
    <property type="evidence" value="ECO:0007669"/>
    <property type="project" value="InterPro"/>
</dbReference>
<feature type="non-terminal residue" evidence="18">
    <location>
        <position position="262"/>
    </location>
</feature>
<evidence type="ECO:0000256" key="5">
    <source>
        <dbReference type="ARBA" id="ARBA00022457"/>
    </source>
</evidence>